<organism evidence="2 3">
    <name type="scientific">Rhizocola hellebori</name>
    <dbReference type="NCBI Taxonomy" id="1392758"/>
    <lineage>
        <taxon>Bacteria</taxon>
        <taxon>Bacillati</taxon>
        <taxon>Actinomycetota</taxon>
        <taxon>Actinomycetes</taxon>
        <taxon>Micromonosporales</taxon>
        <taxon>Micromonosporaceae</taxon>
        <taxon>Rhizocola</taxon>
    </lineage>
</organism>
<keyword evidence="3" id="KW-1185">Reference proteome</keyword>
<dbReference type="EMBL" id="BONY01000002">
    <property type="protein sequence ID" value="GIH02343.1"/>
    <property type="molecule type" value="Genomic_DNA"/>
</dbReference>
<evidence type="ECO:0000313" key="2">
    <source>
        <dbReference type="EMBL" id="GIH02343.1"/>
    </source>
</evidence>
<comment type="caution">
    <text evidence="2">The sequence shown here is derived from an EMBL/GenBank/DDBJ whole genome shotgun (WGS) entry which is preliminary data.</text>
</comment>
<feature type="signal peptide" evidence="1">
    <location>
        <begin position="1"/>
        <end position="31"/>
    </location>
</feature>
<dbReference type="AlphaFoldDB" id="A0A8J3Q1Z7"/>
<dbReference type="SUPFAM" id="SSF49785">
    <property type="entry name" value="Galactose-binding domain-like"/>
    <property type="match status" value="2"/>
</dbReference>
<dbReference type="RefSeq" id="WP_203906293.1">
    <property type="nucleotide sequence ID" value="NZ_BONY01000002.1"/>
</dbReference>
<evidence type="ECO:0008006" key="4">
    <source>
        <dbReference type="Google" id="ProtNLM"/>
    </source>
</evidence>
<evidence type="ECO:0000256" key="1">
    <source>
        <dbReference type="SAM" id="SignalP"/>
    </source>
</evidence>
<gene>
    <name evidence="2" type="ORF">Rhe02_04100</name>
</gene>
<dbReference type="InterPro" id="IPR008979">
    <property type="entry name" value="Galactose-bd-like_sf"/>
</dbReference>
<accession>A0A8J3Q1Z7</accession>
<proteinExistence type="predicted"/>
<reference evidence="2" key="1">
    <citation type="submission" date="2021-01" db="EMBL/GenBank/DDBJ databases">
        <title>Whole genome shotgun sequence of Rhizocola hellebori NBRC 109834.</title>
        <authorList>
            <person name="Komaki H."/>
            <person name="Tamura T."/>
        </authorList>
    </citation>
    <scope>NUCLEOTIDE SEQUENCE</scope>
    <source>
        <strain evidence="2">NBRC 109834</strain>
    </source>
</reference>
<dbReference type="Gene3D" id="2.60.120.260">
    <property type="entry name" value="Galactose-binding domain-like"/>
    <property type="match status" value="2"/>
</dbReference>
<keyword evidence="1" id="KW-0732">Signal</keyword>
<evidence type="ECO:0000313" key="3">
    <source>
        <dbReference type="Proteomes" id="UP000612899"/>
    </source>
</evidence>
<dbReference type="Proteomes" id="UP000612899">
    <property type="component" value="Unassembled WGS sequence"/>
</dbReference>
<sequence length="759" mass="79745">MRRRQKHLARSAAMALTVVSLLLANATTAIANDNPRLALIGKPPPQSGAAAASPPVTQAPKAGEYTTLSFGVQGGCNFSLHTDIREFGEEDGGVSVEVNYSGSIDCTSDVYFEGEAYLLDRTPGFEAILDYSDTISGSGGGSSGSSFFIPSAYDGGDELETAFAADLYSDVIWTECNDRPGARILFCEGLGTTHLTIGVGSGKYQSKKKKACIRSSASPHTWTDNVTEKTGTVVAKPSVTVEWCYDAKTGSNAYARIVGEIAGRPLIPELGPPVVTPADAKPKPFQIKPGVTAHRLQFSLTYTFAVKYVREVGVGERGGKIVYEASTSCTVSVDLTFSGNVIANLSINPCRPWLPGGRAMLDVDRPRYRTGESTNYVVQGAPPNSPVRWSSSLNGNPVENQAFYGQYTDAGGNWSGAGDPWAANQTGEWIKKAYVGDFYDLIAFDVNTGSSPPSTGSKNLAVNGGFNLGFAPWQVMPQTNIAVYGPGVTGNEPYEGTQFAATNSTDGNGGIFQDVPVAINAGDTFCGSTQVATQGAGSGASGTFVIWGLDGSGGSEASYKAFTNLPGGNAWTQIQTCFTATRDHPAIRIQFYVTPNTPTLIVDNVDVHRSLAIDGGFNQGLASWQAMPQTNWFAYGPGVTGNDPYEGTKFMATNSADGNGGIYQDVALTVNAGDTFCGSAQVASQGTGSGASGTFVIWGLDGPGGSEASYKAFTNLPGGNAWTQLQTCFTATNTHAAIRIQFYVTPNGQTLVVDNVDVH</sequence>
<protein>
    <recommendedName>
        <fullName evidence="4">CBM-cenC domain-containing protein</fullName>
    </recommendedName>
</protein>
<feature type="chain" id="PRO_5035301628" description="CBM-cenC domain-containing protein" evidence="1">
    <location>
        <begin position="32"/>
        <end position="759"/>
    </location>
</feature>
<name>A0A8J3Q1Z7_9ACTN</name>